<reference evidence="9 10" key="1">
    <citation type="submission" date="2020-08" db="EMBL/GenBank/DDBJ databases">
        <title>Croceimicrobium hydrocarbonivorans gen. nov., sp. nov., a novel marine bacterium isolated from a bacterial consortium that degrades polyethylene terephthalate.</title>
        <authorList>
            <person name="Liu R."/>
        </authorList>
    </citation>
    <scope>NUCLEOTIDE SEQUENCE [LARGE SCALE GENOMIC DNA]</scope>
    <source>
        <strain evidence="9 10">A20-9</strain>
    </source>
</reference>
<keyword evidence="7" id="KW-0456">Lyase</keyword>
<dbReference type="Gene3D" id="3.90.1680.10">
    <property type="entry name" value="SOS response associated peptidase-like"/>
    <property type="match status" value="1"/>
</dbReference>
<keyword evidence="3" id="KW-0227">DNA damage</keyword>
<dbReference type="RefSeq" id="WP_210757957.1">
    <property type="nucleotide sequence ID" value="NZ_CP060139.1"/>
</dbReference>
<dbReference type="Pfam" id="PF02586">
    <property type="entry name" value="SRAP"/>
    <property type="match status" value="1"/>
</dbReference>
<keyword evidence="10" id="KW-1185">Reference proteome</keyword>
<accession>A0A7H0VCH8</accession>
<dbReference type="GO" id="GO:0006508">
    <property type="term" value="P:proteolysis"/>
    <property type="evidence" value="ECO:0007669"/>
    <property type="project" value="UniProtKB-KW"/>
</dbReference>
<dbReference type="InterPro" id="IPR036590">
    <property type="entry name" value="SRAP-like"/>
</dbReference>
<dbReference type="GO" id="GO:0016829">
    <property type="term" value="F:lyase activity"/>
    <property type="evidence" value="ECO:0007669"/>
    <property type="project" value="UniProtKB-KW"/>
</dbReference>
<evidence type="ECO:0000256" key="2">
    <source>
        <dbReference type="ARBA" id="ARBA00022670"/>
    </source>
</evidence>
<keyword evidence="5" id="KW-0190">Covalent protein-DNA linkage</keyword>
<sequence length="269" mass="30944">MCYDSLSLTKRALDYAQRIGYSDETIQELEEHFLRIRETQGPVFHASGYAHPSFPIVSDVHKLEVDTHLWGLIPSWVKDKEQATSIWNNTLNARSESLLEKPSFRGAVKKGRCLVVTDGFFEHHHKAGKNIPYLIRHRDEGPMILAGLKEEWTDPESQKIWRSFTIVTTVGNELLSQIHNNPKLKGPRMPVILDREAQRLWLEDWQEQNPEERINYLCKAYPDDDLKAHTVQALRGKKALGNVAEALEEVTYPELVENDANDTGQMELF</sequence>
<dbReference type="EMBL" id="CP060139">
    <property type="protein sequence ID" value="QNR23426.1"/>
    <property type="molecule type" value="Genomic_DNA"/>
</dbReference>
<evidence type="ECO:0000313" key="10">
    <source>
        <dbReference type="Proteomes" id="UP000516305"/>
    </source>
</evidence>
<evidence type="ECO:0000256" key="1">
    <source>
        <dbReference type="ARBA" id="ARBA00008136"/>
    </source>
</evidence>
<dbReference type="PANTHER" id="PTHR13604">
    <property type="entry name" value="DC12-RELATED"/>
    <property type="match status" value="1"/>
</dbReference>
<evidence type="ECO:0000256" key="7">
    <source>
        <dbReference type="ARBA" id="ARBA00023239"/>
    </source>
</evidence>
<name>A0A7H0VCH8_9FLAO</name>
<organism evidence="9 10">
    <name type="scientific">Croceimicrobium hydrocarbonivorans</name>
    <dbReference type="NCBI Taxonomy" id="2761580"/>
    <lineage>
        <taxon>Bacteria</taxon>
        <taxon>Pseudomonadati</taxon>
        <taxon>Bacteroidota</taxon>
        <taxon>Flavobacteriia</taxon>
        <taxon>Flavobacteriales</taxon>
        <taxon>Owenweeksiaceae</taxon>
        <taxon>Croceimicrobium</taxon>
    </lineage>
</organism>
<evidence type="ECO:0000313" key="9">
    <source>
        <dbReference type="EMBL" id="QNR23426.1"/>
    </source>
</evidence>
<dbReference type="KEGG" id="chyd:H4K34_13710"/>
<protein>
    <recommendedName>
        <fullName evidence="8">Abasic site processing protein</fullName>
        <ecNumber evidence="8">3.4.-.-</ecNumber>
    </recommendedName>
</protein>
<proteinExistence type="inferred from homology"/>
<dbReference type="GO" id="GO:0008233">
    <property type="term" value="F:peptidase activity"/>
    <property type="evidence" value="ECO:0007669"/>
    <property type="project" value="UniProtKB-KW"/>
</dbReference>
<dbReference type="GO" id="GO:0106300">
    <property type="term" value="P:protein-DNA covalent cross-linking repair"/>
    <property type="evidence" value="ECO:0007669"/>
    <property type="project" value="InterPro"/>
</dbReference>
<evidence type="ECO:0000256" key="6">
    <source>
        <dbReference type="ARBA" id="ARBA00023125"/>
    </source>
</evidence>
<evidence type="ECO:0000256" key="5">
    <source>
        <dbReference type="ARBA" id="ARBA00023124"/>
    </source>
</evidence>
<dbReference type="EC" id="3.4.-.-" evidence="8"/>
<dbReference type="Proteomes" id="UP000516305">
    <property type="component" value="Chromosome"/>
</dbReference>
<keyword evidence="2 8" id="KW-0645">Protease</keyword>
<dbReference type="GO" id="GO:0003697">
    <property type="term" value="F:single-stranded DNA binding"/>
    <property type="evidence" value="ECO:0007669"/>
    <property type="project" value="InterPro"/>
</dbReference>
<dbReference type="PANTHER" id="PTHR13604:SF0">
    <property type="entry name" value="ABASIC SITE PROCESSING PROTEIN HMCES"/>
    <property type="match status" value="1"/>
</dbReference>
<comment type="similarity">
    <text evidence="1 8">Belongs to the SOS response-associated peptidase family.</text>
</comment>
<evidence type="ECO:0000256" key="8">
    <source>
        <dbReference type="RuleBase" id="RU364100"/>
    </source>
</evidence>
<keyword evidence="6" id="KW-0238">DNA-binding</keyword>
<gene>
    <name evidence="9" type="ORF">H4K34_13710</name>
</gene>
<evidence type="ECO:0000256" key="3">
    <source>
        <dbReference type="ARBA" id="ARBA00022763"/>
    </source>
</evidence>
<evidence type="ECO:0000256" key="4">
    <source>
        <dbReference type="ARBA" id="ARBA00022801"/>
    </source>
</evidence>
<dbReference type="AlphaFoldDB" id="A0A7H0VCH8"/>
<dbReference type="InterPro" id="IPR003738">
    <property type="entry name" value="SRAP"/>
</dbReference>
<dbReference type="SUPFAM" id="SSF143081">
    <property type="entry name" value="BB1717-like"/>
    <property type="match status" value="1"/>
</dbReference>
<keyword evidence="4 8" id="KW-0378">Hydrolase</keyword>